<gene>
    <name evidence="1" type="ORF">NDU88_004246</name>
</gene>
<name>A0AAV7T798_PLEWA</name>
<keyword evidence="2" id="KW-1185">Reference proteome</keyword>
<evidence type="ECO:0000313" key="1">
    <source>
        <dbReference type="EMBL" id="KAJ1172399.1"/>
    </source>
</evidence>
<accession>A0AAV7T798</accession>
<evidence type="ECO:0000313" key="2">
    <source>
        <dbReference type="Proteomes" id="UP001066276"/>
    </source>
</evidence>
<sequence>MKKGVGPDDGAVDDGVVINGGAIIFSGAVSVDSNASYDVNNEDIIEVHDKAVVIVYAEEAFISIVVVDSVLVDSSFNDVCLMNKGSVDAY</sequence>
<dbReference type="Proteomes" id="UP001066276">
    <property type="component" value="Chromosome 4_1"/>
</dbReference>
<protein>
    <submittedName>
        <fullName evidence="1">Uncharacterized protein</fullName>
    </submittedName>
</protein>
<dbReference type="AlphaFoldDB" id="A0AAV7T798"/>
<organism evidence="1 2">
    <name type="scientific">Pleurodeles waltl</name>
    <name type="common">Iberian ribbed newt</name>
    <dbReference type="NCBI Taxonomy" id="8319"/>
    <lineage>
        <taxon>Eukaryota</taxon>
        <taxon>Metazoa</taxon>
        <taxon>Chordata</taxon>
        <taxon>Craniata</taxon>
        <taxon>Vertebrata</taxon>
        <taxon>Euteleostomi</taxon>
        <taxon>Amphibia</taxon>
        <taxon>Batrachia</taxon>
        <taxon>Caudata</taxon>
        <taxon>Salamandroidea</taxon>
        <taxon>Salamandridae</taxon>
        <taxon>Pleurodelinae</taxon>
        <taxon>Pleurodeles</taxon>
    </lineage>
</organism>
<dbReference type="EMBL" id="JANPWB010000007">
    <property type="protein sequence ID" value="KAJ1172399.1"/>
    <property type="molecule type" value="Genomic_DNA"/>
</dbReference>
<proteinExistence type="predicted"/>
<reference evidence="1" key="1">
    <citation type="journal article" date="2022" name="bioRxiv">
        <title>Sequencing and chromosome-scale assembly of the giantPleurodeles waltlgenome.</title>
        <authorList>
            <person name="Brown T."/>
            <person name="Elewa A."/>
            <person name="Iarovenko S."/>
            <person name="Subramanian E."/>
            <person name="Araus A.J."/>
            <person name="Petzold A."/>
            <person name="Susuki M."/>
            <person name="Suzuki K.-i.T."/>
            <person name="Hayashi T."/>
            <person name="Toyoda A."/>
            <person name="Oliveira C."/>
            <person name="Osipova E."/>
            <person name="Leigh N.D."/>
            <person name="Simon A."/>
            <person name="Yun M.H."/>
        </authorList>
    </citation>
    <scope>NUCLEOTIDE SEQUENCE</scope>
    <source>
        <strain evidence="1">20211129_DDA</strain>
        <tissue evidence="1">Liver</tissue>
    </source>
</reference>
<comment type="caution">
    <text evidence="1">The sequence shown here is derived from an EMBL/GenBank/DDBJ whole genome shotgun (WGS) entry which is preliminary data.</text>
</comment>